<comment type="caution">
    <text evidence="2">The sequence shown here is derived from an EMBL/GenBank/DDBJ whole genome shotgun (WGS) entry which is preliminary data.</text>
</comment>
<name>A0A8S1MZQ8_9CILI</name>
<reference evidence="2" key="1">
    <citation type="submission" date="2021-01" db="EMBL/GenBank/DDBJ databases">
        <authorList>
            <consortium name="Genoscope - CEA"/>
            <person name="William W."/>
        </authorList>
    </citation>
    <scope>NUCLEOTIDE SEQUENCE</scope>
</reference>
<sequence length="37" mass="3975">MKKIGTQALLMNKGSTPFSVNLGGDSKQQSHPGQLKF</sequence>
<gene>
    <name evidence="2" type="ORF">PSON_ATCC_30995.1.T0440141</name>
</gene>
<accession>A0A8S1MZQ8</accession>
<feature type="region of interest" description="Disordered" evidence="1">
    <location>
        <begin position="15"/>
        <end position="37"/>
    </location>
</feature>
<proteinExistence type="predicted"/>
<evidence type="ECO:0000313" key="2">
    <source>
        <dbReference type="EMBL" id="CAD8082936.1"/>
    </source>
</evidence>
<keyword evidence="3" id="KW-1185">Reference proteome</keyword>
<evidence type="ECO:0000313" key="3">
    <source>
        <dbReference type="Proteomes" id="UP000692954"/>
    </source>
</evidence>
<dbReference type="Proteomes" id="UP000692954">
    <property type="component" value="Unassembled WGS sequence"/>
</dbReference>
<feature type="compositionally biased region" description="Polar residues" evidence="1">
    <location>
        <begin position="26"/>
        <end position="37"/>
    </location>
</feature>
<dbReference type="AlphaFoldDB" id="A0A8S1MZQ8"/>
<dbReference type="EMBL" id="CAJJDN010000044">
    <property type="protein sequence ID" value="CAD8082936.1"/>
    <property type="molecule type" value="Genomic_DNA"/>
</dbReference>
<protein>
    <submittedName>
        <fullName evidence="2">Uncharacterized protein</fullName>
    </submittedName>
</protein>
<evidence type="ECO:0000256" key="1">
    <source>
        <dbReference type="SAM" id="MobiDB-lite"/>
    </source>
</evidence>
<organism evidence="2 3">
    <name type="scientific">Paramecium sonneborni</name>
    <dbReference type="NCBI Taxonomy" id="65129"/>
    <lineage>
        <taxon>Eukaryota</taxon>
        <taxon>Sar</taxon>
        <taxon>Alveolata</taxon>
        <taxon>Ciliophora</taxon>
        <taxon>Intramacronucleata</taxon>
        <taxon>Oligohymenophorea</taxon>
        <taxon>Peniculida</taxon>
        <taxon>Parameciidae</taxon>
        <taxon>Paramecium</taxon>
    </lineage>
</organism>